<sequence>MLCIVVGLGKEIQYNNGNCKGDLVSSSGFSAQRRPSGSQSQENILLDEQMNPKISDFRMARIFTSLEFTAKHLPAPLLKHSQYDRIIC</sequence>
<evidence type="ECO:0000313" key="1">
    <source>
        <dbReference type="EMBL" id="VVW34429.1"/>
    </source>
</evidence>
<dbReference type="SUPFAM" id="SSF56112">
    <property type="entry name" value="Protein kinase-like (PK-like)"/>
    <property type="match status" value="1"/>
</dbReference>
<organism evidence="1">
    <name type="scientific">Nymphaea colorata</name>
    <name type="common">pocket water lily</name>
    <dbReference type="NCBI Taxonomy" id="210225"/>
    <lineage>
        <taxon>Eukaryota</taxon>
        <taxon>Viridiplantae</taxon>
        <taxon>Streptophyta</taxon>
        <taxon>Embryophyta</taxon>
        <taxon>Tracheophyta</taxon>
        <taxon>Spermatophyta</taxon>
        <taxon>Magnoliopsida</taxon>
        <taxon>Nymphaeales</taxon>
        <taxon>Nymphaeaceae</taxon>
        <taxon>Nymphaea</taxon>
    </lineage>
</organism>
<dbReference type="Gramene" id="NC5G0047990.1">
    <property type="protein sequence ID" value="NC5G0047990.1:cds"/>
    <property type="gene ID" value="NC5G0047990"/>
</dbReference>
<dbReference type="InterPro" id="IPR011009">
    <property type="entry name" value="Kinase-like_dom_sf"/>
</dbReference>
<dbReference type="AlphaFoldDB" id="A0A5K1D0S2"/>
<protein>
    <recommendedName>
        <fullName evidence="2">Protein kinase domain-containing protein</fullName>
    </recommendedName>
</protein>
<gene>
    <name evidence="1" type="ORF">NYM_LOCUS18836</name>
</gene>
<evidence type="ECO:0008006" key="2">
    <source>
        <dbReference type="Google" id="ProtNLM"/>
    </source>
</evidence>
<reference evidence="1" key="1">
    <citation type="submission" date="2019-09" db="EMBL/GenBank/DDBJ databases">
        <authorList>
            <person name="Zhang L."/>
        </authorList>
    </citation>
    <scope>NUCLEOTIDE SEQUENCE</scope>
</reference>
<name>A0A5K1D0S2_9MAGN</name>
<accession>A0A5K1D0S2</accession>
<proteinExistence type="predicted"/>
<dbReference type="EMBL" id="LR721783">
    <property type="protein sequence ID" value="VVW34429.1"/>
    <property type="molecule type" value="Genomic_DNA"/>
</dbReference>